<keyword evidence="2" id="KW-0732">Signal</keyword>
<feature type="compositionally biased region" description="Pro residues" evidence="1">
    <location>
        <begin position="39"/>
        <end position="52"/>
    </location>
</feature>
<feature type="region of interest" description="Disordered" evidence="1">
    <location>
        <begin position="39"/>
        <end position="87"/>
    </location>
</feature>
<feature type="signal peptide" evidence="2">
    <location>
        <begin position="1"/>
        <end position="31"/>
    </location>
</feature>
<evidence type="ECO:0000313" key="4">
    <source>
        <dbReference type="Proteomes" id="UP001176941"/>
    </source>
</evidence>
<feature type="compositionally biased region" description="Pro residues" evidence="1">
    <location>
        <begin position="73"/>
        <end position="82"/>
    </location>
</feature>
<name>A0ABN8XXX6_RANTA</name>
<protein>
    <submittedName>
        <fullName evidence="3">Uncharacterized protein</fullName>
    </submittedName>
</protein>
<reference evidence="3" key="1">
    <citation type="submission" date="2023-04" db="EMBL/GenBank/DDBJ databases">
        <authorList>
            <consortium name="ELIXIR-Norway"/>
        </authorList>
    </citation>
    <scope>NUCLEOTIDE SEQUENCE [LARGE SCALE GENOMIC DNA]</scope>
</reference>
<gene>
    <name evidence="3" type="ORF">MRATA1EN1_LOCUS2462</name>
</gene>
<dbReference type="EMBL" id="OX459946">
    <property type="protein sequence ID" value="CAI9153500.1"/>
    <property type="molecule type" value="Genomic_DNA"/>
</dbReference>
<keyword evidence="4" id="KW-1185">Reference proteome</keyword>
<feature type="chain" id="PRO_5045666170" evidence="2">
    <location>
        <begin position="32"/>
        <end position="116"/>
    </location>
</feature>
<organism evidence="3 4">
    <name type="scientific">Rangifer tarandus platyrhynchus</name>
    <name type="common">Svalbard reindeer</name>
    <dbReference type="NCBI Taxonomy" id="3082113"/>
    <lineage>
        <taxon>Eukaryota</taxon>
        <taxon>Metazoa</taxon>
        <taxon>Chordata</taxon>
        <taxon>Craniata</taxon>
        <taxon>Vertebrata</taxon>
        <taxon>Euteleostomi</taxon>
        <taxon>Mammalia</taxon>
        <taxon>Eutheria</taxon>
        <taxon>Laurasiatheria</taxon>
        <taxon>Artiodactyla</taxon>
        <taxon>Ruminantia</taxon>
        <taxon>Pecora</taxon>
        <taxon>Cervidae</taxon>
        <taxon>Odocoileinae</taxon>
        <taxon>Rangifer</taxon>
    </lineage>
</organism>
<evidence type="ECO:0000313" key="3">
    <source>
        <dbReference type="EMBL" id="CAI9153500.1"/>
    </source>
</evidence>
<evidence type="ECO:0000256" key="2">
    <source>
        <dbReference type="SAM" id="SignalP"/>
    </source>
</evidence>
<accession>A0ABN8XXX6</accession>
<evidence type="ECO:0000256" key="1">
    <source>
        <dbReference type="SAM" id="MobiDB-lite"/>
    </source>
</evidence>
<proteinExistence type="predicted"/>
<sequence>MCVCVGAFVLGGRSSVGEIPLILLLLQLVIPESLPAPLTPGPALPHSPPPPAAAGRPRDPERAGAGKRGAAAAPPPPAPPPGGGARGVGLFPFGPAPSCTQFPTLLVILSLVSLFC</sequence>
<dbReference type="Proteomes" id="UP001176941">
    <property type="component" value="Chromosome 10"/>
</dbReference>